<feature type="transmembrane region" description="Helical" evidence="12">
    <location>
        <begin position="106"/>
        <end position="128"/>
    </location>
</feature>
<keyword evidence="15" id="KW-1185">Reference proteome</keyword>
<evidence type="ECO:0000256" key="12">
    <source>
        <dbReference type="SAM" id="Phobius"/>
    </source>
</evidence>
<keyword evidence="9 12" id="KW-0472">Membrane</keyword>
<feature type="region of interest" description="Disordered" evidence="11">
    <location>
        <begin position="660"/>
        <end position="705"/>
    </location>
</feature>
<dbReference type="Pfam" id="PF00999">
    <property type="entry name" value="Na_H_Exchanger"/>
    <property type="match status" value="1"/>
</dbReference>
<dbReference type="GO" id="GO:0005886">
    <property type="term" value="C:plasma membrane"/>
    <property type="evidence" value="ECO:0007669"/>
    <property type="project" value="InterPro"/>
</dbReference>
<reference evidence="14" key="1">
    <citation type="submission" date="2022-11" db="EMBL/GenBank/DDBJ databases">
        <title>Genome Sequence of Cubamyces cubensis.</title>
        <authorList>
            <person name="Buettner E."/>
        </authorList>
    </citation>
    <scope>NUCLEOTIDE SEQUENCE</scope>
    <source>
        <strain evidence="14">MPL-01</strain>
    </source>
</reference>
<sequence length="705" mass="75232">MVSLLVKEKLYINEVVLGTACGVIFGPYCANVFNPRSWGGDVNVITLEITRITLAAGLFAIGVELPQSYLADHAKGLLVMVVPTMAFGWLVVAAVIFVIFPPLNFISSLVIAACLTPTDPIISAAIVGGKFATKHVPLNLRRILSAESAANDGLAYPFLSISLYLTIESSRRVAIGEWFLVGWLYQVILGTVLGAVLGIAFSHLMKFSHRKGYIDRESYVAQYLALALFTIGVTRTLGSDDLLAAFAAGSAISWDGYFNTQIEDEVFSSVIDLVLNCGCFVYIGAWMPFNMFNATELGITPWRLVVLFIAVLILRRFPPLLLLYRWVPEITSWREALFSGHFGPMGVGAIFISTLAVTELPTPHSPPQNQAELLAATLQTIVSFIVLGSIIIHGLSIPFFSLGRNVRSRTVSLTRTWTARNAPSTPDWLLWARRTPAGSTRPGTPVNDPRDVERGLERKVDPAGLTEPQVVPQHEVGQNEHHVPELGPAAMITDATAGPAALGHGRQYDDGSDAAPPADVPQELDEAPSSIEMSHVNLKPDAAQSGDTDTRAESREPSSVRIQSPSAASSLRLSVSPSGSRVRVALPSDGGEHEVNVDRAPSPRSVSGPVMHAPAAQKLVRFPLPAGWEENAGGDRVPSGAQTPTSVKMVRFPDDIGGAALEEELGAKGPAAPLEATSSGVAEADASTGGGGAPQNEKVHFPASQ</sequence>
<organism evidence="14 15">
    <name type="scientific">Trametes cubensis</name>
    <dbReference type="NCBI Taxonomy" id="1111947"/>
    <lineage>
        <taxon>Eukaryota</taxon>
        <taxon>Fungi</taxon>
        <taxon>Dikarya</taxon>
        <taxon>Basidiomycota</taxon>
        <taxon>Agaricomycotina</taxon>
        <taxon>Agaricomycetes</taxon>
        <taxon>Polyporales</taxon>
        <taxon>Polyporaceae</taxon>
        <taxon>Trametes</taxon>
    </lineage>
</organism>
<evidence type="ECO:0000256" key="6">
    <source>
        <dbReference type="ARBA" id="ARBA00022989"/>
    </source>
</evidence>
<keyword evidence="8" id="KW-0406">Ion transport</keyword>
<feature type="transmembrane region" description="Helical" evidence="12">
    <location>
        <begin position="45"/>
        <end position="65"/>
    </location>
</feature>
<feature type="compositionally biased region" description="Low complexity" evidence="11">
    <location>
        <begin position="564"/>
        <end position="585"/>
    </location>
</feature>
<feature type="region of interest" description="Disordered" evidence="11">
    <location>
        <begin position="460"/>
        <end position="480"/>
    </location>
</feature>
<evidence type="ECO:0000259" key="13">
    <source>
        <dbReference type="Pfam" id="PF00999"/>
    </source>
</evidence>
<evidence type="ECO:0000256" key="3">
    <source>
        <dbReference type="ARBA" id="ARBA00022448"/>
    </source>
</evidence>
<dbReference type="PANTHER" id="PTHR31382">
    <property type="entry name" value="NA(+)/H(+) ANTIPORTER"/>
    <property type="match status" value="1"/>
</dbReference>
<evidence type="ECO:0000313" key="14">
    <source>
        <dbReference type="EMBL" id="KAJ8495271.1"/>
    </source>
</evidence>
<feature type="transmembrane region" description="Helical" evidence="12">
    <location>
        <begin position="187"/>
        <end position="207"/>
    </location>
</feature>
<keyword evidence="4" id="KW-0050">Antiport</keyword>
<evidence type="ECO:0000256" key="11">
    <source>
        <dbReference type="SAM" id="MobiDB-lite"/>
    </source>
</evidence>
<dbReference type="EMBL" id="JAPEVG010000026">
    <property type="protein sequence ID" value="KAJ8495271.1"/>
    <property type="molecule type" value="Genomic_DNA"/>
</dbReference>
<dbReference type="GO" id="GO:0120029">
    <property type="term" value="P:proton export across plasma membrane"/>
    <property type="evidence" value="ECO:0007669"/>
    <property type="project" value="InterPro"/>
</dbReference>
<keyword evidence="3" id="KW-0813">Transport</keyword>
<dbReference type="Proteomes" id="UP001215151">
    <property type="component" value="Unassembled WGS sequence"/>
</dbReference>
<evidence type="ECO:0000256" key="5">
    <source>
        <dbReference type="ARBA" id="ARBA00022692"/>
    </source>
</evidence>
<keyword evidence="5 12" id="KW-0812">Transmembrane</keyword>
<dbReference type="InterPro" id="IPR006153">
    <property type="entry name" value="Cation/H_exchanger_TM"/>
</dbReference>
<feature type="transmembrane region" description="Helical" evidence="12">
    <location>
        <begin position="12"/>
        <end position="33"/>
    </location>
</feature>
<accession>A0AAD7U0W0</accession>
<keyword evidence="6 12" id="KW-1133">Transmembrane helix</keyword>
<name>A0AAD7U0W0_9APHY</name>
<feature type="domain" description="Cation/H+ exchanger transmembrane" evidence="13">
    <location>
        <begin position="5"/>
        <end position="400"/>
    </location>
</feature>
<dbReference type="PANTHER" id="PTHR31382:SF4">
    <property type="entry name" value="NA(+)_H(+) ANTIPORTER"/>
    <property type="match status" value="1"/>
</dbReference>
<feature type="transmembrane region" description="Helical" evidence="12">
    <location>
        <begin position="301"/>
        <end position="324"/>
    </location>
</feature>
<evidence type="ECO:0000256" key="8">
    <source>
        <dbReference type="ARBA" id="ARBA00023065"/>
    </source>
</evidence>
<comment type="caution">
    <text evidence="14">The sequence shown here is derived from an EMBL/GenBank/DDBJ whole genome shotgun (WGS) entry which is preliminary data.</text>
</comment>
<evidence type="ECO:0000256" key="1">
    <source>
        <dbReference type="ARBA" id="ARBA00004141"/>
    </source>
</evidence>
<feature type="region of interest" description="Disordered" evidence="11">
    <location>
        <begin position="500"/>
        <end position="523"/>
    </location>
</feature>
<dbReference type="GO" id="GO:0042391">
    <property type="term" value="P:regulation of membrane potential"/>
    <property type="evidence" value="ECO:0007669"/>
    <property type="project" value="InterPro"/>
</dbReference>
<proteinExistence type="inferred from homology"/>
<evidence type="ECO:0000313" key="15">
    <source>
        <dbReference type="Proteomes" id="UP001215151"/>
    </source>
</evidence>
<dbReference type="InterPro" id="IPR004712">
    <property type="entry name" value="Na+/H+_antiporter_fungi"/>
</dbReference>
<feature type="compositionally biased region" description="Basic and acidic residues" evidence="11">
    <location>
        <begin position="548"/>
        <end position="558"/>
    </location>
</feature>
<feature type="region of interest" description="Disordered" evidence="11">
    <location>
        <begin position="538"/>
        <end position="609"/>
    </location>
</feature>
<evidence type="ECO:0000256" key="2">
    <source>
        <dbReference type="ARBA" id="ARBA00005248"/>
    </source>
</evidence>
<dbReference type="AlphaFoldDB" id="A0AAD7U0W0"/>
<feature type="transmembrane region" description="Helical" evidence="12">
    <location>
        <begin position="378"/>
        <end position="400"/>
    </location>
</feature>
<dbReference type="GO" id="GO:0015385">
    <property type="term" value="F:sodium:proton antiporter activity"/>
    <property type="evidence" value="ECO:0007669"/>
    <property type="project" value="InterPro"/>
</dbReference>
<evidence type="ECO:0000256" key="4">
    <source>
        <dbReference type="ARBA" id="ARBA00022449"/>
    </source>
</evidence>
<feature type="transmembrane region" description="Helical" evidence="12">
    <location>
        <begin position="336"/>
        <end position="358"/>
    </location>
</feature>
<comment type="similarity">
    <text evidence="2">Belongs to the fungal Na(+)/H(+) exchanger family.</text>
</comment>
<feature type="transmembrane region" description="Helical" evidence="12">
    <location>
        <begin position="77"/>
        <end position="100"/>
    </location>
</feature>
<evidence type="ECO:0000256" key="7">
    <source>
        <dbReference type="ARBA" id="ARBA00023053"/>
    </source>
</evidence>
<protein>
    <recommendedName>
        <fullName evidence="13">Cation/H+ exchanger transmembrane domain-containing protein</fullName>
    </recommendedName>
</protein>
<comment type="subcellular location">
    <subcellularLocation>
        <location evidence="1">Membrane</location>
        <topology evidence="1">Multi-pass membrane protein</topology>
    </subcellularLocation>
</comment>
<dbReference type="GO" id="GO:0036376">
    <property type="term" value="P:sodium ion export across plasma membrane"/>
    <property type="evidence" value="ECO:0007669"/>
    <property type="project" value="InterPro"/>
</dbReference>
<keyword evidence="7" id="KW-0915">Sodium</keyword>
<gene>
    <name evidence="14" type="ORF">ONZ51_g1839</name>
</gene>
<feature type="transmembrane region" description="Helical" evidence="12">
    <location>
        <begin position="270"/>
        <end position="289"/>
    </location>
</feature>
<keyword evidence="10" id="KW-0739">Sodium transport</keyword>
<dbReference type="GO" id="GO:0030007">
    <property type="term" value="P:intracellular potassium ion homeostasis"/>
    <property type="evidence" value="ECO:0007669"/>
    <property type="project" value="TreeGrafter"/>
</dbReference>
<evidence type="ECO:0000256" key="10">
    <source>
        <dbReference type="ARBA" id="ARBA00023201"/>
    </source>
</evidence>
<evidence type="ECO:0000256" key="9">
    <source>
        <dbReference type="ARBA" id="ARBA00023136"/>
    </source>
</evidence>